<dbReference type="Pfam" id="PF01980">
    <property type="entry name" value="TrmO_N"/>
    <property type="match status" value="1"/>
</dbReference>
<dbReference type="InterPro" id="IPR023370">
    <property type="entry name" value="TrmO-like_N"/>
</dbReference>
<dbReference type="PROSITE" id="PS51668">
    <property type="entry name" value="TSAA_2"/>
    <property type="match status" value="1"/>
</dbReference>
<proteinExistence type="inferred from homology"/>
<dbReference type="InterPro" id="IPR040372">
    <property type="entry name" value="YaeB-like"/>
</dbReference>
<dbReference type="PANTHER" id="PTHR12818:SF0">
    <property type="entry name" value="TRNA (ADENINE(37)-N6)-METHYLTRANSFERASE"/>
    <property type="match status" value="1"/>
</dbReference>
<dbReference type="Gene3D" id="2.40.30.70">
    <property type="entry name" value="YaeB-like"/>
    <property type="match status" value="1"/>
</dbReference>
<comment type="similarity">
    <text evidence="2">Belongs to the tRNA methyltransferase O family.</text>
</comment>
<evidence type="ECO:0000313" key="5">
    <source>
        <dbReference type="Proteomes" id="UP000007800"/>
    </source>
</evidence>
<dbReference type="InterPro" id="IPR036414">
    <property type="entry name" value="YaeB_N_sf"/>
</dbReference>
<name>C5L6G0_PERM5</name>
<dbReference type="RefSeq" id="XP_002775805.1">
    <property type="nucleotide sequence ID" value="XM_002775759.1"/>
</dbReference>
<feature type="domain" description="TsaA-like" evidence="3">
    <location>
        <begin position="87"/>
        <end position="234"/>
    </location>
</feature>
<dbReference type="InterPro" id="IPR036413">
    <property type="entry name" value="YaeB-like_sf"/>
</dbReference>
<evidence type="ECO:0000259" key="3">
    <source>
        <dbReference type="PROSITE" id="PS51668"/>
    </source>
</evidence>
<organism evidence="5">
    <name type="scientific">Perkinsus marinus (strain ATCC 50983 / TXsc)</name>
    <dbReference type="NCBI Taxonomy" id="423536"/>
    <lineage>
        <taxon>Eukaryota</taxon>
        <taxon>Sar</taxon>
        <taxon>Alveolata</taxon>
        <taxon>Perkinsozoa</taxon>
        <taxon>Perkinsea</taxon>
        <taxon>Perkinsida</taxon>
        <taxon>Perkinsidae</taxon>
        <taxon>Perkinsus</taxon>
    </lineage>
</organism>
<sequence length="301" mass="32911">MTRLSSLTTTTGLIVVGGALVFAAGVIGSLKNKVRALEELLAHETEKRLAERTGRIRAEKRLEEGLTQQGCSSDENDEEDRRLDYPMYTLGTCRSCFPRRNGTPRQSGIADIAKGVIEIRPAANPSSCLQGLQGYSHVWVIYVFHLNTNLAKRSSNFNGLKGLVSPPRNHSGAKVGSLACRSPHRPNPIGLTLCRIHDVDVNKGTVTISGLDVVDGTPILDLKPYLPMTECNPMATVPSWVETSYEENDRLLVVWECDRKVPQDAGAYVHMSEEEVLTLIDSVVNDAIILACYANDIGVIP</sequence>
<dbReference type="OMA" id="QMLVLDI"/>
<dbReference type="Proteomes" id="UP000007800">
    <property type="component" value="Unassembled WGS sequence"/>
</dbReference>
<gene>
    <name evidence="4" type="ORF">Pmar_PMAR024025</name>
</gene>
<dbReference type="AlphaFoldDB" id="C5L6G0"/>
<accession>C5L6G0</accession>
<dbReference type="OrthoDB" id="4882at2759"/>
<dbReference type="InParanoid" id="C5L6G0"/>
<protein>
    <submittedName>
        <fullName evidence="4">Protein virR, putative</fullName>
    </submittedName>
</protein>
<keyword evidence="1" id="KW-0949">S-adenosyl-L-methionine</keyword>
<evidence type="ECO:0000256" key="1">
    <source>
        <dbReference type="ARBA" id="ARBA00022691"/>
    </source>
</evidence>
<evidence type="ECO:0000313" key="4">
    <source>
        <dbReference type="EMBL" id="EER07621.1"/>
    </source>
</evidence>
<dbReference type="GeneID" id="9042107"/>
<dbReference type="CDD" id="cd09281">
    <property type="entry name" value="UPF0066"/>
    <property type="match status" value="1"/>
</dbReference>
<dbReference type="PANTHER" id="PTHR12818">
    <property type="entry name" value="TRNA (ADENINE(37)-N6)-METHYLTRANSFERASE"/>
    <property type="match status" value="1"/>
</dbReference>
<dbReference type="NCBIfam" id="TIGR00104">
    <property type="entry name" value="tRNA_TsaA"/>
    <property type="match status" value="1"/>
</dbReference>
<reference evidence="4 5" key="1">
    <citation type="submission" date="2008-07" db="EMBL/GenBank/DDBJ databases">
        <authorList>
            <person name="El-Sayed N."/>
            <person name="Caler E."/>
            <person name="Inman J."/>
            <person name="Amedeo P."/>
            <person name="Hass B."/>
            <person name="Wortman J."/>
        </authorList>
    </citation>
    <scope>NUCLEOTIDE SEQUENCE [LARGE SCALE GENOMIC DNA]</scope>
    <source>
        <strain evidence="5">ATCC 50983 / TXsc</strain>
    </source>
</reference>
<keyword evidence="5" id="KW-1185">Reference proteome</keyword>
<evidence type="ECO:0000256" key="2">
    <source>
        <dbReference type="ARBA" id="ARBA00033753"/>
    </source>
</evidence>
<dbReference type="SUPFAM" id="SSF118196">
    <property type="entry name" value="YaeB-like"/>
    <property type="match status" value="1"/>
</dbReference>
<dbReference type="EMBL" id="GG679769">
    <property type="protein sequence ID" value="EER07621.1"/>
    <property type="molecule type" value="Genomic_DNA"/>
</dbReference>